<keyword evidence="3" id="KW-1185">Reference proteome</keyword>
<proteinExistence type="predicted"/>
<feature type="chain" id="PRO_5047219453" description="Lipoprotein" evidence="1">
    <location>
        <begin position="22"/>
        <end position="206"/>
    </location>
</feature>
<evidence type="ECO:0000313" key="3">
    <source>
        <dbReference type="Proteomes" id="UP001250698"/>
    </source>
</evidence>
<comment type="caution">
    <text evidence="2">The sequence shown here is derived from an EMBL/GenBank/DDBJ whole genome shotgun (WGS) entry which is preliminary data.</text>
</comment>
<evidence type="ECO:0000313" key="2">
    <source>
        <dbReference type="EMBL" id="MDU0371920.1"/>
    </source>
</evidence>
<dbReference type="EMBL" id="JAWDJT010000011">
    <property type="protein sequence ID" value="MDU0371920.1"/>
    <property type="molecule type" value="Genomic_DNA"/>
</dbReference>
<evidence type="ECO:0008006" key="4">
    <source>
        <dbReference type="Google" id="ProtNLM"/>
    </source>
</evidence>
<protein>
    <recommendedName>
        <fullName evidence="4">Lipoprotein</fullName>
    </recommendedName>
</protein>
<gene>
    <name evidence="2" type="ORF">ROI90_16065</name>
</gene>
<feature type="signal peptide" evidence="1">
    <location>
        <begin position="1"/>
        <end position="21"/>
    </location>
</feature>
<dbReference type="Proteomes" id="UP001250698">
    <property type="component" value="Unassembled WGS sequence"/>
</dbReference>
<dbReference type="PROSITE" id="PS51257">
    <property type="entry name" value="PROKAR_LIPOPROTEIN"/>
    <property type="match status" value="1"/>
</dbReference>
<keyword evidence="1" id="KW-0732">Signal</keyword>
<dbReference type="RefSeq" id="WP_315999378.1">
    <property type="nucleotide sequence ID" value="NZ_JAWDJT010000011.1"/>
</dbReference>
<organism evidence="2 3">
    <name type="scientific">Hymenobacter endophyticus</name>
    <dbReference type="NCBI Taxonomy" id="3076335"/>
    <lineage>
        <taxon>Bacteria</taxon>
        <taxon>Pseudomonadati</taxon>
        <taxon>Bacteroidota</taxon>
        <taxon>Cytophagia</taxon>
        <taxon>Cytophagales</taxon>
        <taxon>Hymenobacteraceae</taxon>
        <taxon>Hymenobacter</taxon>
    </lineage>
</organism>
<accession>A0ABU3TKM5</accession>
<evidence type="ECO:0000256" key="1">
    <source>
        <dbReference type="SAM" id="SignalP"/>
    </source>
</evidence>
<name>A0ABU3TKM5_9BACT</name>
<sequence>MRSILLLPLLLAGACSSPEQPATSTPPLADSSAAPLEPLDTVRPATVDAQADTLLTSRSRHVFSAPGTPDVFSLVLRGSSVLSSEAAFTITTAGGEVIFREMLTSSDLEAAMVYEMTGPTATQNEREAYVRKRVQEFFAEKNFKRPAVPKSAIFPGATEAPAGLDRAAWDDLRSRPAAVAFQYLVGKEDRRTVAWSPLRKQVVHLP</sequence>
<reference evidence="2 3" key="1">
    <citation type="submission" date="2023-10" db="EMBL/GenBank/DDBJ databases">
        <title>Hymenobacter endophyticus sp. nov., an isolate from the leaf tissues of wheat.</title>
        <authorList>
            <person name="Dai Y."/>
        </authorList>
    </citation>
    <scope>NUCLEOTIDE SEQUENCE [LARGE SCALE GENOMIC DNA]</scope>
    <source>
        <strain evidence="2 3">ZK17L-C2</strain>
    </source>
</reference>